<proteinExistence type="predicted"/>
<evidence type="ECO:0000313" key="2">
    <source>
        <dbReference type="Proteomes" id="UP000192140"/>
    </source>
</evidence>
<name>A0A1S7TW32_9HYPH</name>
<evidence type="ECO:0000313" key="1">
    <source>
        <dbReference type="EMBL" id="CVI58766.1"/>
    </source>
</evidence>
<gene>
    <name evidence="1" type="ORF">AGR7A_Lc120245</name>
</gene>
<comment type="caution">
    <text evidence="1">The sequence shown here is derived from an EMBL/GenBank/DDBJ whole genome shotgun (WGS) entry which is preliminary data.</text>
</comment>
<protein>
    <submittedName>
        <fullName evidence="1">Uncharacterized protein</fullName>
    </submittedName>
</protein>
<sequence>MYEAVILGRLFLMEASMAASDPYLKDITQVGPARYAVAVVPSDANELATVPRAVCVGADGNVVVIMSGNSQEVTVAMVAGVLYPLAVKQIKATGTTATGIVAVW</sequence>
<keyword evidence="2" id="KW-1185">Reference proteome</keyword>
<dbReference type="EMBL" id="FCNP01000033">
    <property type="protein sequence ID" value="CVI58766.1"/>
    <property type="molecule type" value="Genomic_DNA"/>
</dbReference>
<dbReference type="AlphaFoldDB" id="A0A1S7TW32"/>
<dbReference type="Proteomes" id="UP000192140">
    <property type="component" value="Unassembled WGS sequence"/>
</dbReference>
<reference evidence="1" key="1">
    <citation type="submission" date="2016-01" db="EMBL/GenBank/DDBJ databases">
        <authorList>
            <person name="Regsiter A."/>
            <person name="william w."/>
        </authorList>
    </citation>
    <scope>NUCLEOTIDE SEQUENCE</scope>
    <source>
        <strain evidence="1">NCPPB 1641</strain>
    </source>
</reference>
<organism evidence="1 2">
    <name type="scientific">Agrobacterium deltaense NCPPB 1641</name>
    <dbReference type="NCBI Taxonomy" id="1183425"/>
    <lineage>
        <taxon>Bacteria</taxon>
        <taxon>Pseudomonadati</taxon>
        <taxon>Pseudomonadota</taxon>
        <taxon>Alphaproteobacteria</taxon>
        <taxon>Hyphomicrobiales</taxon>
        <taxon>Rhizobiaceae</taxon>
        <taxon>Rhizobium/Agrobacterium group</taxon>
        <taxon>Agrobacterium</taxon>
    </lineage>
</organism>
<accession>A0A1S7TW32</accession>